<sequence length="532" mass="60749">YILESPSFELFFKFVELPNFDIASDAFSTFKDLLTKHATAVSEFLTTHYNEFFEQYEKLLTSANYVTRRQSLKLLSEFLLESPNSNIMKRYIAEVRHLKVMMTLLKDSSKNIQISAFHIFKVFVANPNKPRDIKVILAKNHEKLLALLHSLSAGKGAEDDQFEEEKELIIKEIERGHGTSGQEVMFLYPPYNILFLFTVGDKALKASIDLTIASKSESLLDNYYKDLQEFSSGLQKETSVIRQVASRAVQDLPARLESGAAIAQESLEAVGKPSTTGHRDKDLNFGGNAKPYSRIEALVRGLQCNIRTYCDEVEESDYNEWKMGFRVEEKREEIERLVEENGVIKEIYDEIVPKIVDEETFWCRYFYKVDKVVKAEEARAMIVREAISAEEEEELSWDVDDDDNDNDEESGEWKSKNDMKKDVEEKGKGVENSQTENEENLEERLTCNEKEGSEGKLGSDISVISSQRSSHAEDDLGWDEIEDIGSGDESKLGEHRSPSPSNAVDLRKRLNAAEEDEELTWDIEDDVEPVKS</sequence>
<feature type="compositionally biased region" description="Acidic residues" evidence="2">
    <location>
        <begin position="513"/>
        <end position="532"/>
    </location>
</feature>
<feature type="compositionally biased region" description="Acidic residues" evidence="2">
    <location>
        <begin position="391"/>
        <end position="410"/>
    </location>
</feature>
<dbReference type="SUPFAM" id="SSF48371">
    <property type="entry name" value="ARM repeat"/>
    <property type="match status" value="1"/>
</dbReference>
<proteinExistence type="inferred from homology"/>
<name>A0AAW2R970_9LAMI</name>
<gene>
    <name evidence="4" type="ORF">Scaly_0771500</name>
</gene>
<dbReference type="InterPro" id="IPR013878">
    <property type="entry name" value="Mo25"/>
</dbReference>
<dbReference type="Pfam" id="PF08569">
    <property type="entry name" value="Mo25"/>
    <property type="match status" value="1"/>
</dbReference>
<dbReference type="PROSITE" id="PS50858">
    <property type="entry name" value="BSD"/>
    <property type="match status" value="1"/>
</dbReference>
<dbReference type="InterPro" id="IPR016024">
    <property type="entry name" value="ARM-type_fold"/>
</dbReference>
<feature type="region of interest" description="Disordered" evidence="2">
    <location>
        <begin position="391"/>
        <end position="532"/>
    </location>
</feature>
<dbReference type="GO" id="GO:0043539">
    <property type="term" value="F:protein serine/threonine kinase activator activity"/>
    <property type="evidence" value="ECO:0007669"/>
    <property type="project" value="TreeGrafter"/>
</dbReference>
<protein>
    <submittedName>
        <fullName evidence="4">Protein Mo25</fullName>
    </submittedName>
</protein>
<feature type="compositionally biased region" description="Basic and acidic residues" evidence="2">
    <location>
        <begin position="488"/>
        <end position="497"/>
    </location>
</feature>
<evidence type="ECO:0000256" key="2">
    <source>
        <dbReference type="SAM" id="MobiDB-lite"/>
    </source>
</evidence>
<dbReference type="InterPro" id="IPR011989">
    <property type="entry name" value="ARM-like"/>
</dbReference>
<dbReference type="InterPro" id="IPR035925">
    <property type="entry name" value="BSD_dom_sf"/>
</dbReference>
<reference evidence="4" key="2">
    <citation type="journal article" date="2024" name="Plant">
        <title>Genomic evolution and insights into agronomic trait innovations of Sesamum species.</title>
        <authorList>
            <person name="Miao H."/>
            <person name="Wang L."/>
            <person name="Qu L."/>
            <person name="Liu H."/>
            <person name="Sun Y."/>
            <person name="Le M."/>
            <person name="Wang Q."/>
            <person name="Wei S."/>
            <person name="Zheng Y."/>
            <person name="Lin W."/>
            <person name="Duan Y."/>
            <person name="Cao H."/>
            <person name="Xiong S."/>
            <person name="Wang X."/>
            <person name="Wei L."/>
            <person name="Li C."/>
            <person name="Ma Q."/>
            <person name="Ju M."/>
            <person name="Zhao R."/>
            <person name="Li G."/>
            <person name="Mu C."/>
            <person name="Tian Q."/>
            <person name="Mei H."/>
            <person name="Zhang T."/>
            <person name="Gao T."/>
            <person name="Zhang H."/>
        </authorList>
    </citation>
    <scope>NUCLEOTIDE SEQUENCE</scope>
    <source>
        <strain evidence="4">KEN8</strain>
    </source>
</reference>
<comment type="similarity">
    <text evidence="1">Belongs to the Mo25 family.</text>
</comment>
<feature type="compositionally biased region" description="Acidic residues" evidence="2">
    <location>
        <begin position="475"/>
        <end position="486"/>
    </location>
</feature>
<feature type="compositionally biased region" description="Low complexity" evidence="2">
    <location>
        <begin position="459"/>
        <end position="469"/>
    </location>
</feature>
<reference evidence="4" key="1">
    <citation type="submission" date="2020-06" db="EMBL/GenBank/DDBJ databases">
        <authorList>
            <person name="Li T."/>
            <person name="Hu X."/>
            <person name="Zhang T."/>
            <person name="Song X."/>
            <person name="Zhang H."/>
            <person name="Dai N."/>
            <person name="Sheng W."/>
            <person name="Hou X."/>
            <person name="Wei L."/>
        </authorList>
    </citation>
    <scope>NUCLEOTIDE SEQUENCE</scope>
    <source>
        <strain evidence="4">KEN8</strain>
        <tissue evidence="4">Leaf</tissue>
    </source>
</reference>
<dbReference type="Gene3D" id="1.25.10.10">
    <property type="entry name" value="Leucine-rich Repeat Variant"/>
    <property type="match status" value="1"/>
</dbReference>
<dbReference type="PANTHER" id="PTHR10182">
    <property type="entry name" value="CALCIUM-BINDING PROTEIN 39-RELATED"/>
    <property type="match status" value="1"/>
</dbReference>
<dbReference type="SMART" id="SM00751">
    <property type="entry name" value="BSD"/>
    <property type="match status" value="1"/>
</dbReference>
<dbReference type="Gene3D" id="1.10.3970.10">
    <property type="entry name" value="BSD domain"/>
    <property type="match status" value="1"/>
</dbReference>
<dbReference type="AlphaFoldDB" id="A0AAW2R970"/>
<dbReference type="GO" id="GO:0035556">
    <property type="term" value="P:intracellular signal transduction"/>
    <property type="evidence" value="ECO:0007669"/>
    <property type="project" value="TreeGrafter"/>
</dbReference>
<evidence type="ECO:0000313" key="4">
    <source>
        <dbReference type="EMBL" id="KAL0376539.1"/>
    </source>
</evidence>
<evidence type="ECO:0000256" key="1">
    <source>
        <dbReference type="ARBA" id="ARBA00011012"/>
    </source>
</evidence>
<feature type="compositionally biased region" description="Basic and acidic residues" evidence="2">
    <location>
        <begin position="411"/>
        <end position="429"/>
    </location>
</feature>
<comment type="caution">
    <text evidence="4">The sequence shown here is derived from an EMBL/GenBank/DDBJ whole genome shotgun (WGS) entry which is preliminary data.</text>
</comment>
<accession>A0AAW2R970</accession>
<dbReference type="Pfam" id="PF03909">
    <property type="entry name" value="BSD"/>
    <property type="match status" value="1"/>
</dbReference>
<dbReference type="SUPFAM" id="SSF140383">
    <property type="entry name" value="BSD domain-like"/>
    <property type="match status" value="1"/>
</dbReference>
<dbReference type="InterPro" id="IPR005607">
    <property type="entry name" value="BSD_dom"/>
</dbReference>
<evidence type="ECO:0000259" key="3">
    <source>
        <dbReference type="PROSITE" id="PS50858"/>
    </source>
</evidence>
<feature type="compositionally biased region" description="Basic and acidic residues" evidence="2">
    <location>
        <begin position="442"/>
        <end position="454"/>
    </location>
</feature>
<dbReference type="EMBL" id="JACGWM010000004">
    <property type="protein sequence ID" value="KAL0376539.1"/>
    <property type="molecule type" value="Genomic_DNA"/>
</dbReference>
<feature type="non-terminal residue" evidence="4">
    <location>
        <position position="1"/>
    </location>
</feature>
<dbReference type="PANTHER" id="PTHR10182:SF3">
    <property type="entry name" value="PROTEIN MO25"/>
    <property type="match status" value="1"/>
</dbReference>
<feature type="domain" description="BSD" evidence="3">
    <location>
        <begin position="321"/>
        <end position="373"/>
    </location>
</feature>
<organism evidence="4">
    <name type="scientific">Sesamum calycinum</name>
    <dbReference type="NCBI Taxonomy" id="2727403"/>
    <lineage>
        <taxon>Eukaryota</taxon>
        <taxon>Viridiplantae</taxon>
        <taxon>Streptophyta</taxon>
        <taxon>Embryophyta</taxon>
        <taxon>Tracheophyta</taxon>
        <taxon>Spermatophyta</taxon>
        <taxon>Magnoliopsida</taxon>
        <taxon>eudicotyledons</taxon>
        <taxon>Gunneridae</taxon>
        <taxon>Pentapetalae</taxon>
        <taxon>asterids</taxon>
        <taxon>lamiids</taxon>
        <taxon>Lamiales</taxon>
        <taxon>Pedaliaceae</taxon>
        <taxon>Sesamum</taxon>
    </lineage>
</organism>